<name>A0ACC0FZK6_9ERIC</name>
<evidence type="ECO:0000313" key="2">
    <source>
        <dbReference type="Proteomes" id="UP001060215"/>
    </source>
</evidence>
<protein>
    <submittedName>
        <fullName evidence="1">Double-stranded RNA-binding protein 1</fullName>
    </submittedName>
</protein>
<keyword evidence="2" id="KW-1185">Reference proteome</keyword>
<proteinExistence type="predicted"/>
<dbReference type="Proteomes" id="UP001060215">
    <property type="component" value="Chromosome 12"/>
</dbReference>
<sequence length="549" mass="59784">MHRQKVAEVEKLIQTVRELAEAVFAGGAAANAVRDYQCEVLGMNKRKILDWELVRAKVTANRVATVEKKPNDFLLVDTEDTVPGLLYDLLQEELIALRKDGHEKNQGLKDKDDAIEVDTLTKAMEIEAKKMKTEPSGLGILKGPVNNSQLLPGRQTNVTVSLLRPTDTTNWRGGSKVVRLDISLNIRVAFMEFDAGVSNCYVFKSRLQEYAQKVGLSTPVYETIKEGPSHEPSFKSTVIVNDVRYDSLPGFFNRKAAEQSAAEVALLGLADAGKINECISQPVHATGLCKNLLQEYAQKMNYAIPSYECRKDERQGRVPHFSCTVEIGGIKYIGAAAKTKKEAEIKAARTALLAIQTSGSESNEKATGNSMYTVIPSKKKATDSGIGTQETATALKPKKSPFKKKSQRKRHIGDKGNHIKVENTGNLEVLIDDREGQQLDHANADSGLLTLETKRNFQGQRLSSNGNGGHKSAVESALVLYCNPLDLCQSVTGTPTGLISPVSEANPIPGIGQVASMVNNSSMCQAELPWIIDCLNQTACGGSSRSKQV</sequence>
<accession>A0ACC0FZK6</accession>
<gene>
    <name evidence="1" type="ORF">LOK49_LG11G00874</name>
</gene>
<comment type="caution">
    <text evidence="1">The sequence shown here is derived from an EMBL/GenBank/DDBJ whole genome shotgun (WGS) entry which is preliminary data.</text>
</comment>
<organism evidence="1 2">
    <name type="scientific">Camellia lanceoleosa</name>
    <dbReference type="NCBI Taxonomy" id="1840588"/>
    <lineage>
        <taxon>Eukaryota</taxon>
        <taxon>Viridiplantae</taxon>
        <taxon>Streptophyta</taxon>
        <taxon>Embryophyta</taxon>
        <taxon>Tracheophyta</taxon>
        <taxon>Spermatophyta</taxon>
        <taxon>Magnoliopsida</taxon>
        <taxon>eudicotyledons</taxon>
        <taxon>Gunneridae</taxon>
        <taxon>Pentapetalae</taxon>
        <taxon>asterids</taxon>
        <taxon>Ericales</taxon>
        <taxon>Theaceae</taxon>
        <taxon>Camellia</taxon>
    </lineage>
</organism>
<reference evidence="1 2" key="1">
    <citation type="journal article" date="2022" name="Plant J.">
        <title>Chromosome-level genome of Camellia lanceoleosa provides a valuable resource for understanding genome evolution and self-incompatibility.</title>
        <authorList>
            <person name="Gong W."/>
            <person name="Xiao S."/>
            <person name="Wang L."/>
            <person name="Liao Z."/>
            <person name="Chang Y."/>
            <person name="Mo W."/>
            <person name="Hu G."/>
            <person name="Li W."/>
            <person name="Zhao G."/>
            <person name="Zhu H."/>
            <person name="Hu X."/>
            <person name="Ji K."/>
            <person name="Xiang X."/>
            <person name="Song Q."/>
            <person name="Yuan D."/>
            <person name="Jin S."/>
            <person name="Zhang L."/>
        </authorList>
    </citation>
    <scope>NUCLEOTIDE SEQUENCE [LARGE SCALE GENOMIC DNA]</scope>
    <source>
        <strain evidence="1">SQ_2022a</strain>
    </source>
</reference>
<dbReference type="EMBL" id="CM045769">
    <property type="protein sequence ID" value="KAI7993572.1"/>
    <property type="molecule type" value="Genomic_DNA"/>
</dbReference>
<evidence type="ECO:0000313" key="1">
    <source>
        <dbReference type="EMBL" id="KAI7993572.1"/>
    </source>
</evidence>